<comment type="subcellular location">
    <subcellularLocation>
        <location evidence="1">Secreted</location>
        <location evidence="1">Extracellular space</location>
        <location evidence="1">Apoplast</location>
    </subcellularLocation>
</comment>
<keyword evidence="3" id="KW-0964">Secreted</keyword>
<evidence type="ECO:0000256" key="6">
    <source>
        <dbReference type="SAM" id="SignalP"/>
    </source>
</evidence>
<keyword evidence="2" id="KW-0052">Apoplast</keyword>
<evidence type="ECO:0000313" key="8">
    <source>
        <dbReference type="Proteomes" id="UP001222027"/>
    </source>
</evidence>
<feature type="signal peptide" evidence="6">
    <location>
        <begin position="1"/>
        <end position="25"/>
    </location>
</feature>
<evidence type="ECO:0000256" key="4">
    <source>
        <dbReference type="ARBA" id="ARBA00022729"/>
    </source>
</evidence>
<dbReference type="EMBL" id="JAQQAF010000006">
    <property type="protein sequence ID" value="KAJ8479958.1"/>
    <property type="molecule type" value="Genomic_DNA"/>
</dbReference>
<comment type="similarity">
    <text evidence="5">Belongs to the EXORDIUM family.</text>
</comment>
<reference evidence="7 8" key="1">
    <citation type="submission" date="2022-12" db="EMBL/GenBank/DDBJ databases">
        <title>Chromosome-scale assembly of the Ensete ventricosum genome.</title>
        <authorList>
            <person name="Dussert Y."/>
            <person name="Stocks J."/>
            <person name="Wendawek A."/>
            <person name="Woldeyes F."/>
            <person name="Nichols R.A."/>
            <person name="Borrell J.S."/>
        </authorList>
    </citation>
    <scope>NUCLEOTIDE SEQUENCE [LARGE SCALE GENOMIC DNA]</scope>
    <source>
        <strain evidence="8">cv. Maze</strain>
        <tissue evidence="7">Seeds</tissue>
    </source>
</reference>
<organism evidence="7 8">
    <name type="scientific">Ensete ventricosum</name>
    <name type="common">Abyssinian banana</name>
    <name type="synonym">Musa ensete</name>
    <dbReference type="NCBI Taxonomy" id="4639"/>
    <lineage>
        <taxon>Eukaryota</taxon>
        <taxon>Viridiplantae</taxon>
        <taxon>Streptophyta</taxon>
        <taxon>Embryophyta</taxon>
        <taxon>Tracheophyta</taxon>
        <taxon>Spermatophyta</taxon>
        <taxon>Magnoliopsida</taxon>
        <taxon>Liliopsida</taxon>
        <taxon>Zingiberales</taxon>
        <taxon>Musaceae</taxon>
        <taxon>Ensete</taxon>
    </lineage>
</organism>
<protein>
    <submittedName>
        <fullName evidence="7">Uncharacterized protein</fullName>
    </submittedName>
</protein>
<evidence type="ECO:0000256" key="1">
    <source>
        <dbReference type="ARBA" id="ARBA00004271"/>
    </source>
</evidence>
<gene>
    <name evidence="7" type="ORF">OPV22_023685</name>
</gene>
<name>A0AAV8QR79_ENSVE</name>
<evidence type="ECO:0000256" key="2">
    <source>
        <dbReference type="ARBA" id="ARBA00022523"/>
    </source>
</evidence>
<accession>A0AAV8QR79</accession>
<comment type="caution">
    <text evidence="7">The sequence shown here is derived from an EMBL/GenBank/DDBJ whole genome shotgun (WGS) entry which is preliminary data.</text>
</comment>
<feature type="chain" id="PRO_5043384215" evidence="6">
    <location>
        <begin position="26"/>
        <end position="131"/>
    </location>
</feature>
<dbReference type="AlphaFoldDB" id="A0AAV8QR79"/>
<dbReference type="GO" id="GO:0048046">
    <property type="term" value="C:apoplast"/>
    <property type="evidence" value="ECO:0007669"/>
    <property type="project" value="UniProtKB-SubCell"/>
</dbReference>
<dbReference type="Proteomes" id="UP001222027">
    <property type="component" value="Unassembled WGS sequence"/>
</dbReference>
<evidence type="ECO:0000256" key="5">
    <source>
        <dbReference type="ARBA" id="ARBA00023591"/>
    </source>
</evidence>
<sequence>MASFLVSNTCIVVLGLGSLAQDVHPNPEVHHLSYLLSITPSSQTQPQPSTPPVPQWWNTIDRVYLEKAGKRKKKTKVVSANQVSNGKCSMGKSLKTSQIPELAAEAGPKKGGIALVFTAEDVAVEGFCMSR</sequence>
<evidence type="ECO:0000256" key="3">
    <source>
        <dbReference type="ARBA" id="ARBA00022525"/>
    </source>
</evidence>
<keyword evidence="4 6" id="KW-0732">Signal</keyword>
<evidence type="ECO:0000313" key="7">
    <source>
        <dbReference type="EMBL" id="KAJ8479958.1"/>
    </source>
</evidence>
<dbReference type="PANTHER" id="PTHR31279:SF72">
    <property type="entry name" value="OS02G0756800 PROTEIN"/>
    <property type="match status" value="1"/>
</dbReference>
<keyword evidence="8" id="KW-1185">Reference proteome</keyword>
<dbReference type="InterPro" id="IPR006766">
    <property type="entry name" value="EXORDIUM-like"/>
</dbReference>
<proteinExistence type="inferred from homology"/>
<dbReference type="PANTHER" id="PTHR31279">
    <property type="entry name" value="PROTEIN EXORDIUM-LIKE 5"/>
    <property type="match status" value="1"/>
</dbReference>
<dbReference type="Pfam" id="PF04674">
    <property type="entry name" value="Phi_1"/>
    <property type="match status" value="1"/>
</dbReference>